<keyword evidence="4" id="KW-0410">Iron transport</keyword>
<dbReference type="Pfam" id="PF00593">
    <property type="entry name" value="TonB_dep_Rec_b-barrel"/>
    <property type="match status" value="1"/>
</dbReference>
<dbReference type="Pfam" id="PF07715">
    <property type="entry name" value="Plug"/>
    <property type="match status" value="1"/>
</dbReference>
<evidence type="ECO:0000259" key="14">
    <source>
        <dbReference type="Pfam" id="PF00593"/>
    </source>
</evidence>
<dbReference type="Gene3D" id="2.40.170.20">
    <property type="entry name" value="TonB-dependent receptor, beta-barrel domain"/>
    <property type="match status" value="1"/>
</dbReference>
<sequence>MKKSVLAAAIAAIPLMASATYAQDNGDGTQKKRTNRLLEEVVVTAQKREEDSQDVPIAIQAFSGDKLDAFNIEDTADLQRITPGLTFTYTYGYTLIYLRGVGSDAFLPNADPSVATYIDGINIPASQGKQDTLGPVKRVEVLKGPQGTLFGRNATAGAISIVTDDPPVDEIVGNIKYVQGNYGSQEYQAYLGLPIIDGLGVTLAAFKDGHENYGMNYSNGVERPIREDFSEGGRVKIKWDSDDFSATLIGSYVNQYNGNSLTQENTRPSLLLGAGAEVDEPDRDSHTNLEGGNGTINTMFGAILEWRPGPVDLKFTYADQLADVDLGQFDYDSTDEDRSGFVTYDQYNDQQTYEFQVLSNSETPGSDSFEWVAGYYRLEAEGGFGRLFFFVNSGIASGLLTNVLDSATVPLLGLNTGNLVAGLPRVTLESGGLLYTESDAVYFQGTYSINEDWKLTLGARYQEETREIGNTNLYLVDTLSPGMDQSYYEGDDYSRNTLISEFGGEPLEEETFSPKISLQWFPDETTQIYTSIQRGYKSPTYNIVNFFGNPDAVEGEEATAVELGFKSEWLDGTLQLNGAIYASETKNLLTGIVSFTSGAIVRYANAGAAEAKGVEIDMQWQPMPDWNPGLAITGGASYVNSEFTDYTNGEGFDDTTGLYFGPGGLEDIPLGLLGIELPISTGGVINGPRDFTGNQVPRAPKLTSSVSVNQFIDIGDFGGLELAVDYSYKSEYFTTPQNSPFYVQDQYEIWSLRTSYFYDPWGLQLTAFVDNAKDKDYYASILQQDFGRSVTLAPPRLYGLKVKWDFDVFLN</sequence>
<dbReference type="PROSITE" id="PS52016">
    <property type="entry name" value="TONB_DEPENDENT_REC_3"/>
    <property type="match status" value="1"/>
</dbReference>
<evidence type="ECO:0000256" key="1">
    <source>
        <dbReference type="ARBA" id="ARBA00004571"/>
    </source>
</evidence>
<evidence type="ECO:0000256" key="3">
    <source>
        <dbReference type="ARBA" id="ARBA00022452"/>
    </source>
</evidence>
<evidence type="ECO:0000256" key="12">
    <source>
        <dbReference type="RuleBase" id="RU003357"/>
    </source>
</evidence>
<evidence type="ECO:0000256" key="13">
    <source>
        <dbReference type="SAM" id="SignalP"/>
    </source>
</evidence>
<evidence type="ECO:0000259" key="15">
    <source>
        <dbReference type="Pfam" id="PF07715"/>
    </source>
</evidence>
<protein>
    <submittedName>
        <fullName evidence="16">TonB-dependent receptor</fullName>
    </submittedName>
</protein>
<dbReference type="RefSeq" id="WP_368379721.1">
    <property type="nucleotide sequence ID" value="NZ_JBFRYA010000001.1"/>
</dbReference>
<name>A0ABV3U0K3_9GAMM</name>
<comment type="similarity">
    <text evidence="11 12">Belongs to the TonB-dependent receptor family.</text>
</comment>
<dbReference type="InterPro" id="IPR000531">
    <property type="entry name" value="Beta-barrel_TonB"/>
</dbReference>
<keyword evidence="17" id="KW-1185">Reference proteome</keyword>
<evidence type="ECO:0000256" key="6">
    <source>
        <dbReference type="ARBA" id="ARBA00023004"/>
    </source>
</evidence>
<keyword evidence="9 11" id="KW-0472">Membrane</keyword>
<dbReference type="Proteomes" id="UP001557485">
    <property type="component" value="Unassembled WGS sequence"/>
</dbReference>
<keyword evidence="7" id="KW-0406">Ion transport</keyword>
<evidence type="ECO:0000256" key="2">
    <source>
        <dbReference type="ARBA" id="ARBA00022448"/>
    </source>
</evidence>
<keyword evidence="8 12" id="KW-0798">TonB box</keyword>
<keyword evidence="13" id="KW-0732">Signal</keyword>
<keyword evidence="3 11" id="KW-1134">Transmembrane beta strand</keyword>
<evidence type="ECO:0000313" key="16">
    <source>
        <dbReference type="EMBL" id="MEX1667386.1"/>
    </source>
</evidence>
<evidence type="ECO:0000256" key="10">
    <source>
        <dbReference type="ARBA" id="ARBA00023237"/>
    </source>
</evidence>
<comment type="subcellular location">
    <subcellularLocation>
        <location evidence="1 11">Cell outer membrane</location>
        <topology evidence="1 11">Multi-pass membrane protein</topology>
    </subcellularLocation>
</comment>
<keyword evidence="16" id="KW-0675">Receptor</keyword>
<feature type="domain" description="TonB-dependent receptor plug" evidence="15">
    <location>
        <begin position="52"/>
        <end position="158"/>
    </location>
</feature>
<comment type="caution">
    <text evidence="16">The sequence shown here is derived from an EMBL/GenBank/DDBJ whole genome shotgun (WGS) entry which is preliminary data.</text>
</comment>
<dbReference type="PANTHER" id="PTHR32552">
    <property type="entry name" value="FERRICHROME IRON RECEPTOR-RELATED"/>
    <property type="match status" value="1"/>
</dbReference>
<evidence type="ECO:0000256" key="9">
    <source>
        <dbReference type="ARBA" id="ARBA00023136"/>
    </source>
</evidence>
<evidence type="ECO:0000256" key="11">
    <source>
        <dbReference type="PROSITE-ProRule" id="PRU01360"/>
    </source>
</evidence>
<dbReference type="EMBL" id="JBFRYA010000001">
    <property type="protein sequence ID" value="MEX1667386.1"/>
    <property type="molecule type" value="Genomic_DNA"/>
</dbReference>
<organism evidence="16 17">
    <name type="scientific">Zhongshania guokunii</name>
    <dbReference type="NCBI Taxonomy" id="641783"/>
    <lineage>
        <taxon>Bacteria</taxon>
        <taxon>Pseudomonadati</taxon>
        <taxon>Pseudomonadota</taxon>
        <taxon>Gammaproteobacteria</taxon>
        <taxon>Cellvibrionales</taxon>
        <taxon>Spongiibacteraceae</taxon>
        <taxon>Zhongshania</taxon>
    </lineage>
</organism>
<evidence type="ECO:0000313" key="17">
    <source>
        <dbReference type="Proteomes" id="UP001557485"/>
    </source>
</evidence>
<keyword evidence="10 11" id="KW-0998">Cell outer membrane</keyword>
<keyword evidence="5 11" id="KW-0812">Transmembrane</keyword>
<dbReference type="InterPro" id="IPR036942">
    <property type="entry name" value="Beta-barrel_TonB_sf"/>
</dbReference>
<accession>A0ABV3U0K3</accession>
<feature type="signal peptide" evidence="13">
    <location>
        <begin position="1"/>
        <end position="22"/>
    </location>
</feature>
<reference evidence="16 17" key="1">
    <citation type="journal article" date="2011" name="Int. J. Syst. Evol. Microbiol.">
        <title>Zhongshania antarctica gen. nov., sp. nov. and Zhongshania guokunii sp. nov., gammaproteobacteria respectively isolated from coastal attached (fast) ice and surface seawater of the Antarctic.</title>
        <authorList>
            <person name="Li H.J."/>
            <person name="Zhang X.Y."/>
            <person name="Chen C.X."/>
            <person name="Zhang Y.J."/>
            <person name="Gao Z.M."/>
            <person name="Yu Y."/>
            <person name="Chen X.L."/>
            <person name="Chen B."/>
            <person name="Zhang Y.Z."/>
        </authorList>
    </citation>
    <scope>NUCLEOTIDE SEQUENCE [LARGE SCALE GENOMIC DNA]</scope>
    <source>
        <strain evidence="16 17">ZS6-22T</strain>
    </source>
</reference>
<evidence type="ECO:0000256" key="8">
    <source>
        <dbReference type="ARBA" id="ARBA00023077"/>
    </source>
</evidence>
<dbReference type="InterPro" id="IPR012910">
    <property type="entry name" value="Plug_dom"/>
</dbReference>
<feature type="domain" description="TonB-dependent receptor-like beta-barrel" evidence="14">
    <location>
        <begin position="250"/>
        <end position="771"/>
    </location>
</feature>
<keyword evidence="6" id="KW-0408">Iron</keyword>
<dbReference type="SUPFAM" id="SSF56935">
    <property type="entry name" value="Porins"/>
    <property type="match status" value="1"/>
</dbReference>
<feature type="chain" id="PRO_5045964944" evidence="13">
    <location>
        <begin position="23"/>
        <end position="811"/>
    </location>
</feature>
<dbReference type="PANTHER" id="PTHR32552:SF81">
    <property type="entry name" value="TONB-DEPENDENT OUTER MEMBRANE RECEPTOR"/>
    <property type="match status" value="1"/>
</dbReference>
<dbReference type="InterPro" id="IPR039426">
    <property type="entry name" value="TonB-dep_rcpt-like"/>
</dbReference>
<evidence type="ECO:0000256" key="7">
    <source>
        <dbReference type="ARBA" id="ARBA00023065"/>
    </source>
</evidence>
<evidence type="ECO:0000256" key="4">
    <source>
        <dbReference type="ARBA" id="ARBA00022496"/>
    </source>
</evidence>
<gene>
    <name evidence="16" type="ORF">AB4876_00605</name>
</gene>
<keyword evidence="2 11" id="KW-0813">Transport</keyword>
<evidence type="ECO:0000256" key="5">
    <source>
        <dbReference type="ARBA" id="ARBA00022692"/>
    </source>
</evidence>
<proteinExistence type="inferred from homology"/>